<dbReference type="PROSITE" id="PS51257">
    <property type="entry name" value="PROKAR_LIPOPROTEIN"/>
    <property type="match status" value="1"/>
</dbReference>
<protein>
    <recommendedName>
        <fullName evidence="6">3-hydroxybutyryl-CoA dehydrogenase</fullName>
    </recommendedName>
</protein>
<dbReference type="SUPFAM" id="SSF51735">
    <property type="entry name" value="NAD(P)-binding Rossmann-fold domains"/>
    <property type="match status" value="1"/>
</dbReference>
<reference evidence="4 5" key="1">
    <citation type="submission" date="2016-11" db="EMBL/GenBank/DDBJ databases">
        <title>Trade-off between light-utilization and light-protection in marine flavobacteria.</title>
        <authorList>
            <person name="Kumagai Y."/>
        </authorList>
    </citation>
    <scope>NUCLEOTIDE SEQUENCE [LARGE SCALE GENOMIC DNA]</scope>
    <source>
        <strain evidence="4 5">NBRC 107125</strain>
    </source>
</reference>
<dbReference type="Pfam" id="PF02737">
    <property type="entry name" value="3HCDH_N"/>
    <property type="match status" value="1"/>
</dbReference>
<gene>
    <name evidence="4" type="ORF">BST96_14790</name>
</gene>
<evidence type="ECO:0000256" key="1">
    <source>
        <dbReference type="ARBA" id="ARBA00023002"/>
    </source>
</evidence>
<feature type="domain" description="3-hydroxyacyl-CoA dehydrogenase C-terminal" evidence="2">
    <location>
        <begin position="310"/>
        <end position="403"/>
    </location>
</feature>
<keyword evidence="1" id="KW-0560">Oxidoreductase</keyword>
<accession>A0A1X9NID8</accession>
<dbReference type="EMBL" id="CP019343">
    <property type="protein sequence ID" value="ARN75269.1"/>
    <property type="molecule type" value="Genomic_DNA"/>
</dbReference>
<dbReference type="STRING" id="716816.BST96_14790"/>
<dbReference type="InterPro" id="IPR013328">
    <property type="entry name" value="6PGD_dom2"/>
</dbReference>
<dbReference type="PANTHER" id="PTHR48075">
    <property type="entry name" value="3-HYDROXYACYL-COA DEHYDROGENASE FAMILY PROTEIN"/>
    <property type="match status" value="1"/>
</dbReference>
<dbReference type="GO" id="GO:0006631">
    <property type="term" value="P:fatty acid metabolic process"/>
    <property type="evidence" value="ECO:0007669"/>
    <property type="project" value="InterPro"/>
</dbReference>
<dbReference type="KEGG" id="osg:BST96_14790"/>
<feature type="domain" description="3-hydroxyacyl-CoA dehydrogenase NAD binding" evidence="3">
    <location>
        <begin position="9"/>
        <end position="183"/>
    </location>
</feature>
<evidence type="ECO:0000313" key="4">
    <source>
        <dbReference type="EMBL" id="ARN75269.1"/>
    </source>
</evidence>
<dbReference type="OrthoDB" id="9803287at2"/>
<organism evidence="4 5">
    <name type="scientific">Oceanicoccus sagamiensis</name>
    <dbReference type="NCBI Taxonomy" id="716816"/>
    <lineage>
        <taxon>Bacteria</taxon>
        <taxon>Pseudomonadati</taxon>
        <taxon>Pseudomonadota</taxon>
        <taxon>Gammaproteobacteria</taxon>
        <taxon>Cellvibrionales</taxon>
        <taxon>Spongiibacteraceae</taxon>
        <taxon>Oceanicoccus</taxon>
    </lineage>
</organism>
<sequence>MKVNDINRVCFIGSGTMGCFNSLLAALVGYDCVLFDIDEESFKQVPQAQQDIGAFLVGSGFCTEQAIAEAQSRIRFETDLSQAVAGADLISESVPERLSLKQELHQQLESICPEHCILTTNTSNLMVSEIQAPLASGKRFAALHSHLGALLIDIVAGPRTDASTVDTLKRYVLSLNAVPLVLKKENPGYVLNAILGPLLTMSMMLVIEKAATIEDLDAAWLSHRKGPMGPFAMMDLFGLDVIADSWQQPRPDPAMQALRTKILGFITPYIERGDLGMKSKKGFYQYPDPAYQQAGFVDPAKDLSGLDSILVATIIENAIIIANKAVAEPKDIDRAWMTATYLDIGPFGLLDAIGLNDFLTNYHQLVAAGLFTPAAAAIVDTYLQPKLDLEHLGEKTKQGFYSYPNPLFQEANFLLDT</sequence>
<dbReference type="Gene3D" id="3.40.50.720">
    <property type="entry name" value="NAD(P)-binding Rossmann-like Domain"/>
    <property type="match status" value="1"/>
</dbReference>
<dbReference type="Gene3D" id="1.10.1040.10">
    <property type="entry name" value="N-(1-d-carboxylethyl)-l-norvaline Dehydrogenase, domain 2"/>
    <property type="match status" value="2"/>
</dbReference>
<keyword evidence="5" id="KW-1185">Reference proteome</keyword>
<dbReference type="InterPro" id="IPR006176">
    <property type="entry name" value="3-OHacyl-CoA_DH_NAD-bd"/>
</dbReference>
<evidence type="ECO:0008006" key="6">
    <source>
        <dbReference type="Google" id="ProtNLM"/>
    </source>
</evidence>
<dbReference type="Pfam" id="PF00725">
    <property type="entry name" value="3HCDH"/>
    <property type="match status" value="2"/>
</dbReference>
<evidence type="ECO:0000259" key="2">
    <source>
        <dbReference type="Pfam" id="PF00725"/>
    </source>
</evidence>
<dbReference type="AlphaFoldDB" id="A0A1X9NID8"/>
<name>A0A1X9NID8_9GAMM</name>
<proteinExistence type="predicted"/>
<dbReference type="InterPro" id="IPR006108">
    <property type="entry name" value="3HC_DH_C"/>
</dbReference>
<dbReference type="InterPro" id="IPR036291">
    <property type="entry name" value="NAD(P)-bd_dom_sf"/>
</dbReference>
<evidence type="ECO:0000259" key="3">
    <source>
        <dbReference type="Pfam" id="PF02737"/>
    </source>
</evidence>
<evidence type="ECO:0000313" key="5">
    <source>
        <dbReference type="Proteomes" id="UP000193450"/>
    </source>
</evidence>
<dbReference type="Proteomes" id="UP000193450">
    <property type="component" value="Chromosome"/>
</dbReference>
<dbReference type="GO" id="GO:0016616">
    <property type="term" value="F:oxidoreductase activity, acting on the CH-OH group of donors, NAD or NADP as acceptor"/>
    <property type="evidence" value="ECO:0007669"/>
    <property type="project" value="InterPro"/>
</dbReference>
<dbReference type="InterPro" id="IPR008927">
    <property type="entry name" value="6-PGluconate_DH-like_C_sf"/>
</dbReference>
<dbReference type="SUPFAM" id="SSF48179">
    <property type="entry name" value="6-phosphogluconate dehydrogenase C-terminal domain-like"/>
    <property type="match status" value="2"/>
</dbReference>
<dbReference type="GO" id="GO:0070403">
    <property type="term" value="F:NAD+ binding"/>
    <property type="evidence" value="ECO:0007669"/>
    <property type="project" value="InterPro"/>
</dbReference>
<dbReference type="PANTHER" id="PTHR48075:SF5">
    <property type="entry name" value="3-HYDROXYBUTYRYL-COA DEHYDROGENASE"/>
    <property type="match status" value="1"/>
</dbReference>
<feature type="domain" description="3-hydroxyacyl-CoA dehydrogenase C-terminal" evidence="2">
    <location>
        <begin position="188"/>
        <end position="286"/>
    </location>
</feature>